<evidence type="ECO:0000256" key="1">
    <source>
        <dbReference type="SAM" id="MobiDB-lite"/>
    </source>
</evidence>
<dbReference type="EMBL" id="AZMM01015398">
    <property type="protein sequence ID" value="ETJ30081.1"/>
    <property type="molecule type" value="Genomic_DNA"/>
</dbReference>
<proteinExistence type="predicted"/>
<gene>
    <name evidence="2" type="ORF">Q604_UNBC15398G0001</name>
</gene>
<sequence>QLVHGPRRDELDGVAPQPSGDLELVVAEGGGARLELVAEKDEPARVWTLTAAEPGEVEVSVSVRRQGGWSTPVNRRVTVR</sequence>
<feature type="region of interest" description="Disordered" evidence="1">
    <location>
        <begin position="1"/>
        <end position="20"/>
    </location>
</feature>
<name>W1XIW9_9ZZZZ</name>
<comment type="caution">
    <text evidence="2">The sequence shown here is derived from an EMBL/GenBank/DDBJ whole genome shotgun (WGS) entry which is preliminary data.</text>
</comment>
<organism evidence="2">
    <name type="scientific">human gut metagenome</name>
    <dbReference type="NCBI Taxonomy" id="408170"/>
    <lineage>
        <taxon>unclassified sequences</taxon>
        <taxon>metagenomes</taxon>
        <taxon>organismal metagenomes</taxon>
    </lineage>
</organism>
<feature type="non-terminal residue" evidence="2">
    <location>
        <position position="80"/>
    </location>
</feature>
<protein>
    <submittedName>
        <fullName evidence="2">Uncharacterized protein</fullName>
    </submittedName>
</protein>
<feature type="non-terminal residue" evidence="2">
    <location>
        <position position="1"/>
    </location>
</feature>
<reference evidence="2" key="1">
    <citation type="submission" date="2013-12" db="EMBL/GenBank/DDBJ databases">
        <title>A Varibaculum cambriense genome reconstructed from a premature infant gut community with otherwise low bacterial novelty that shifts toward anaerobic metabolism during the third week of life.</title>
        <authorList>
            <person name="Brown C.T."/>
            <person name="Sharon I."/>
            <person name="Thomas B.C."/>
            <person name="Castelle C.J."/>
            <person name="Morowitz M.J."/>
            <person name="Banfield J.F."/>
        </authorList>
    </citation>
    <scope>NUCLEOTIDE SEQUENCE</scope>
</reference>
<accession>W1XIW9</accession>
<feature type="compositionally biased region" description="Basic and acidic residues" evidence="1">
    <location>
        <begin position="1"/>
        <end position="11"/>
    </location>
</feature>
<dbReference type="AlphaFoldDB" id="W1XIW9"/>
<evidence type="ECO:0000313" key="2">
    <source>
        <dbReference type="EMBL" id="ETJ30081.1"/>
    </source>
</evidence>